<feature type="compositionally biased region" description="Low complexity" evidence="2">
    <location>
        <begin position="1538"/>
        <end position="1547"/>
    </location>
</feature>
<feature type="region of interest" description="Disordered" evidence="2">
    <location>
        <begin position="408"/>
        <end position="451"/>
    </location>
</feature>
<accession>A0A5A8CU76</accession>
<feature type="compositionally biased region" description="Low complexity" evidence="2">
    <location>
        <begin position="1882"/>
        <end position="1936"/>
    </location>
</feature>
<feature type="region of interest" description="Disordered" evidence="2">
    <location>
        <begin position="688"/>
        <end position="794"/>
    </location>
</feature>
<feature type="region of interest" description="Disordered" evidence="2">
    <location>
        <begin position="1641"/>
        <end position="1732"/>
    </location>
</feature>
<feature type="region of interest" description="Disordered" evidence="2">
    <location>
        <begin position="69"/>
        <end position="111"/>
    </location>
</feature>
<feature type="compositionally biased region" description="Basic and acidic residues" evidence="2">
    <location>
        <begin position="128"/>
        <end position="143"/>
    </location>
</feature>
<sequence>MRALLAALLVSLGTQLALSARQYDDGEMMVPQQGMLGPSWGGWGGLSMFGGLQFDPREAQEAELDQARFMGSSSGNEGEEAEAESDETDKPEAEDEKEEGKSQGEDEGEAKTGAALRTHMAELSKQSAELERRAAELKDKERKLDESLKRAAAAADGAKAAPNASVVTALTVALPTLTTPPISVRTAEASDNATCPSSRTRLSELLDTLRQGFTLSAEELERTEASIKEAQSKYNATHQQVMSERAERDSEVTKAEVESVERIDADETEALHLIEAELAVAKSRAAGARSLLVKEREIKQADELADQSAHVRDAVAKIEEVLESRLAGLRAQRRSVADGLAAARAERDTALGKVQARLQHAARTIRSKRTEISKISQVATELLGASASIEAGLQKDLHVAADHFRHHDEPIKSSWSPSDAAKASGLDDKSMTAGGPDHATRKFGSEPTGDELEEMRKAIREADIADDHVDAAHTIASEHRLAHDVESVSTGMTVAEKAMEADKKEEATDAEAQEKLAAEAEKKAEEALAGAKEAMEQHEFRQTAARESDAAVMAATGKLSPSFLQAGAKAGSSHAFGPAYMPVAMSSLTPIGYSNPGFQAAAQNALAVQRTVGAMTGAVPYPVPDTPTLATPMGLGPLSSGLTPTEFAAIHGVPTDSYYMPSDLQSTPQAGVYMRDVLAAAARLTGHGGLLSASPSPSSPSTPPTPNGGENEGEGDGGESKGEGEGESEGDGGEGEGEGESEGESQSQSESQSQDQTSSSGDAHNFRQMHSRKVDTSASDAPANDADGSLESMVNDKAVDDMLVKQEDEEETAAASKAEAQLDEASATLDAELGKAKGAAGVNPHSNLMDADAIRLIKGGKAAARVAARVAQRYANTRDTVHTHFETVGHGLGAWTGGKQTADQVLAGEPSFRQRAGHSGKAGEDADLAAKPLNELPFKTIGEAVKTAETLVEGIHKRLQGVDKVRAELETHLTDLQVQRQEAAKKLKSLQEVDRLAEQTAAAESEHAATLSDMDRKIFGLGSDGRADDGMYVCSDGSKRADALSCPSGGTIKWTNLKETRDADGKVKCADGTSRFDGSNCPGGSLLAGPAAEDGKAKDNLADAKAKARAEAERKARRAKMESLQKQIDELDAAIVRLRRLDTEAQAAAEKLRSREKHVGEATDSLVAAAEQRSMLSDQQTQQREKLLFLIRESEDVRRIETELAEEARRKYETHVRTVMRSLKAIELAEADAVLASQRARALANETVSTKGRARLRELHAELNKKDAAISQELKAAVEVSHTEREEASEQRRLAEKTARTRADLLRSRHRVTAAEDVVEAARMRAAGIKAVVVEERKMAARQKDVRERAIKASETTFAAHHASRANSTAATHARARVLLASARRLRRLNAAGKSATRLLRAYLQDASRAENQVLSLAAQGVSGAPADEPPMEEGPTASELVDKLAHSVSSAMASESAVRNTIKHSSADAASAVADANAAAAAAANPDAASFLQLRTRLRGPVRSLLQVQARQEEAEEEAAEAGEATAAEAEEEAAEAGEATAAEAGEAAEAEAGEATAAEAVEAGEEADPAAEADAEELQEQAAEEATEEAEAAEAEQAEASAEAAAEGQAAEDVMDAEISALSPEAKKALVAKELALEEAEDAAKKAAEDKAATEAAAADPAAAAAAVADSAAEEAAAAVEAEKKKEDPAGIPEEAAHVDPNKDILDQPLPPLPRVTSPPAEEVPEDEPMAARVERLERQGKAFADGARRSARTARLLIERISAIRMAADEVTMRLPREELDYFTTRETSATAMAELCQAEAEAFDKYSQTGLQKGAQLLEELAKKATAIEARMAAVGATAKSDSEKQRAKAEAQAERGAKAEIQLEAGMAAAKHDGAEEATATAEPAQDAAAAAPDSAPAAVAAATEGAAAEATPASEAAAEPAAAADAAEAPAGEAAAATEAAAGDAAAATEAAAAPAAAEATAAEATAEAGAEATSAAAPDAVADAAAAEPAAETGAEAAEPAAAEAEAATTAEGAEAAVAAPAEAAEPTEASLLQSSAHVFGAVRQNRRRLRGGLRRQDEEAAAAAPEEAAATEAAAEPEAAPAEEAEAEAESEAEAEPEEAAVAEEAAGEAEEEAAAAPSAEAEAAAVVDSLPSEADESAEEVSQESATAGVEPVDVEAQAEAEAVAETDGTAPRAAAAAAAAAESAAPAKAEAAAGETAEADVLGFPAHERVLENAEDAVEAAEEELEMAKAEAARLAAEYMEHRKAALAAGAKLHETGPLPKMEEEAAAAEEEEEEEEQQEGAAPEEATEEAVAA</sequence>
<feature type="region of interest" description="Disordered" evidence="2">
    <location>
        <begin position="2260"/>
        <end position="2304"/>
    </location>
</feature>
<feature type="compositionally biased region" description="Acidic residues" evidence="2">
    <location>
        <begin position="2142"/>
        <end position="2151"/>
    </location>
</feature>
<feature type="compositionally biased region" description="Low complexity" evidence="2">
    <location>
        <begin position="1656"/>
        <end position="1682"/>
    </location>
</feature>
<evidence type="ECO:0000313" key="4">
    <source>
        <dbReference type="EMBL" id="KAA0156269.1"/>
    </source>
</evidence>
<gene>
    <name evidence="4" type="ORF">FNF29_01062</name>
</gene>
<feature type="coiled-coil region" evidence="1">
    <location>
        <begin position="1098"/>
        <end position="1151"/>
    </location>
</feature>
<feature type="signal peptide" evidence="3">
    <location>
        <begin position="1"/>
        <end position="19"/>
    </location>
</feature>
<feature type="compositionally biased region" description="Acidic residues" evidence="2">
    <location>
        <begin position="77"/>
        <end position="97"/>
    </location>
</feature>
<feature type="coiled-coil region" evidence="1">
    <location>
        <begin position="962"/>
        <end position="993"/>
    </location>
</feature>
<evidence type="ECO:0000256" key="1">
    <source>
        <dbReference type="SAM" id="Coils"/>
    </source>
</evidence>
<feature type="compositionally biased region" description="Acidic residues" evidence="2">
    <location>
        <begin position="2089"/>
        <end position="2122"/>
    </location>
</feature>
<evidence type="ECO:0000313" key="5">
    <source>
        <dbReference type="Proteomes" id="UP000323011"/>
    </source>
</evidence>
<evidence type="ECO:0000256" key="3">
    <source>
        <dbReference type="SAM" id="SignalP"/>
    </source>
</evidence>
<feature type="compositionally biased region" description="Acidic residues" evidence="2">
    <location>
        <begin position="2162"/>
        <end position="2174"/>
    </location>
</feature>
<feature type="compositionally biased region" description="Basic and acidic residues" evidence="2">
    <location>
        <begin position="1644"/>
        <end position="1655"/>
    </location>
</feature>
<feature type="compositionally biased region" description="Acidic residues" evidence="2">
    <location>
        <begin position="2275"/>
        <end position="2289"/>
    </location>
</feature>
<feature type="region of interest" description="Disordered" evidence="2">
    <location>
        <begin position="2058"/>
        <end position="2210"/>
    </location>
</feature>
<dbReference type="EMBL" id="VLTN01000004">
    <property type="protein sequence ID" value="KAA0156269.1"/>
    <property type="molecule type" value="Genomic_DNA"/>
</dbReference>
<feature type="compositionally biased region" description="Pro residues" evidence="2">
    <location>
        <begin position="697"/>
        <end position="706"/>
    </location>
</feature>
<feature type="compositionally biased region" description="Low complexity" evidence="2">
    <location>
        <begin position="2069"/>
        <end position="2088"/>
    </location>
</feature>
<feature type="compositionally biased region" description="Basic and acidic residues" evidence="2">
    <location>
        <begin position="1683"/>
        <end position="1708"/>
    </location>
</feature>
<feature type="compositionally biased region" description="Acidic residues" evidence="2">
    <location>
        <begin position="1564"/>
        <end position="1599"/>
    </location>
</feature>
<feature type="compositionally biased region" description="Low complexity" evidence="2">
    <location>
        <begin position="744"/>
        <end position="762"/>
    </location>
</feature>
<name>A0A5A8CU76_CAFRO</name>
<feature type="compositionally biased region" description="Low complexity" evidence="2">
    <location>
        <begin position="2290"/>
        <end position="2304"/>
    </location>
</feature>
<feature type="region of interest" description="Disordered" evidence="2">
    <location>
        <begin position="1970"/>
        <end position="2037"/>
    </location>
</feature>
<feature type="region of interest" description="Disordered" evidence="2">
    <location>
        <begin position="124"/>
        <end position="143"/>
    </location>
</feature>
<reference evidence="4 5" key="1">
    <citation type="submission" date="2019-07" db="EMBL/GenBank/DDBJ databases">
        <title>Genomes of Cafeteria roenbergensis.</title>
        <authorList>
            <person name="Fischer M.G."/>
            <person name="Hackl T."/>
            <person name="Roman M."/>
        </authorList>
    </citation>
    <scope>NUCLEOTIDE SEQUENCE [LARGE SCALE GENOMIC DNA]</scope>
    <source>
        <strain evidence="4 5">BVI</strain>
    </source>
</reference>
<evidence type="ECO:0000256" key="2">
    <source>
        <dbReference type="SAM" id="MobiDB-lite"/>
    </source>
</evidence>
<feature type="compositionally biased region" description="Low complexity" evidence="2">
    <location>
        <begin position="1600"/>
        <end position="1614"/>
    </location>
</feature>
<feature type="compositionally biased region" description="Basic and acidic residues" evidence="2">
    <location>
        <begin position="1845"/>
        <end position="1863"/>
    </location>
</feature>
<dbReference type="Proteomes" id="UP000323011">
    <property type="component" value="Unassembled WGS sequence"/>
</dbReference>
<keyword evidence="5" id="KW-1185">Reference proteome</keyword>
<feature type="compositionally biased region" description="Acidic residues" evidence="2">
    <location>
        <begin position="725"/>
        <end position="743"/>
    </location>
</feature>
<organism evidence="4 5">
    <name type="scientific">Cafeteria roenbergensis</name>
    <name type="common">Marine flagellate</name>
    <dbReference type="NCBI Taxonomy" id="33653"/>
    <lineage>
        <taxon>Eukaryota</taxon>
        <taxon>Sar</taxon>
        <taxon>Stramenopiles</taxon>
        <taxon>Bigyra</taxon>
        <taxon>Opalozoa</taxon>
        <taxon>Bicosoecida</taxon>
        <taxon>Cafeteriaceae</taxon>
        <taxon>Cafeteria</taxon>
    </lineage>
</organism>
<feature type="coiled-coil region" evidence="1">
    <location>
        <begin position="503"/>
        <end position="541"/>
    </location>
</feature>
<feature type="region of interest" description="Disordered" evidence="2">
    <location>
        <begin position="1510"/>
        <end position="1620"/>
    </location>
</feature>
<proteinExistence type="predicted"/>
<keyword evidence="3" id="KW-0732">Signal</keyword>
<feature type="compositionally biased region" description="Low complexity" evidence="2">
    <location>
        <begin position="2123"/>
        <end position="2134"/>
    </location>
</feature>
<protein>
    <submittedName>
        <fullName evidence="4">Uncharacterized protein</fullName>
    </submittedName>
</protein>
<feature type="chain" id="PRO_5022755803" evidence="3">
    <location>
        <begin position="20"/>
        <end position="2304"/>
    </location>
</feature>
<feature type="compositionally biased region" description="Low complexity" evidence="2">
    <location>
        <begin position="2175"/>
        <end position="2206"/>
    </location>
</feature>
<comment type="caution">
    <text evidence="4">The sequence shown here is derived from an EMBL/GenBank/DDBJ whole genome shotgun (WGS) entry which is preliminary data.</text>
</comment>
<feature type="region of interest" description="Disordered" evidence="2">
    <location>
        <begin position="1840"/>
        <end position="1936"/>
    </location>
</feature>
<keyword evidence="1" id="KW-0175">Coiled coil</keyword>